<gene>
    <name evidence="2" type="ORF">FRZ61_28120</name>
</gene>
<dbReference type="RefSeq" id="WP_151118324.1">
    <property type="nucleotide sequence ID" value="NZ_CP042582.1"/>
</dbReference>
<dbReference type="KEGG" id="hadh:FRZ61_28120"/>
<evidence type="ECO:0008006" key="4">
    <source>
        <dbReference type="Google" id="ProtNLM"/>
    </source>
</evidence>
<evidence type="ECO:0000256" key="1">
    <source>
        <dbReference type="SAM" id="MobiDB-lite"/>
    </source>
</evidence>
<evidence type="ECO:0000313" key="3">
    <source>
        <dbReference type="Proteomes" id="UP000325797"/>
    </source>
</evidence>
<evidence type="ECO:0000313" key="2">
    <source>
        <dbReference type="EMBL" id="QEX22878.1"/>
    </source>
</evidence>
<dbReference type="AlphaFoldDB" id="A0A5J6MYR2"/>
<proteinExistence type="predicted"/>
<dbReference type="Proteomes" id="UP000325797">
    <property type="component" value="Chromosome"/>
</dbReference>
<feature type="region of interest" description="Disordered" evidence="1">
    <location>
        <begin position="35"/>
        <end position="63"/>
    </location>
</feature>
<reference evidence="2 3" key="1">
    <citation type="submission" date="2019-08" db="EMBL/GenBank/DDBJ databases">
        <title>Hyperibacter terrae gen. nov., sp. nov. and Hyperibacter viscosus sp. nov., two new members in the family Rhodospirillaceae isolated from the rhizosphere of Hypericum perforatum.</title>
        <authorList>
            <person name="Noviana Z."/>
        </authorList>
    </citation>
    <scope>NUCLEOTIDE SEQUENCE [LARGE SCALE GENOMIC DNA]</scope>
    <source>
        <strain evidence="2 3">R5959</strain>
    </source>
</reference>
<dbReference type="OrthoDB" id="5641374at2"/>
<dbReference type="EMBL" id="CP042582">
    <property type="protein sequence ID" value="QEX22878.1"/>
    <property type="molecule type" value="Genomic_DNA"/>
</dbReference>
<keyword evidence="3" id="KW-1185">Reference proteome</keyword>
<dbReference type="Pfam" id="PF12616">
    <property type="entry name" value="DUF3775"/>
    <property type="match status" value="1"/>
</dbReference>
<name>A0A5J6MYR2_9PROT</name>
<feature type="compositionally biased region" description="Acidic residues" evidence="1">
    <location>
        <begin position="36"/>
        <end position="57"/>
    </location>
</feature>
<organism evidence="2 3">
    <name type="scientific">Hypericibacter adhaerens</name>
    <dbReference type="NCBI Taxonomy" id="2602016"/>
    <lineage>
        <taxon>Bacteria</taxon>
        <taxon>Pseudomonadati</taxon>
        <taxon>Pseudomonadota</taxon>
        <taxon>Alphaproteobacteria</taxon>
        <taxon>Rhodospirillales</taxon>
        <taxon>Dongiaceae</taxon>
        <taxon>Hypericibacter</taxon>
    </lineage>
</organism>
<protein>
    <recommendedName>
        <fullName evidence="4">DUF3775 domain-containing protein</fullName>
    </recommendedName>
</protein>
<dbReference type="InterPro" id="IPR022254">
    <property type="entry name" value="DUF3775"/>
</dbReference>
<sequence length="144" mass="15894">MTSAPPPQPPELEISLEKLCYIVIKAREFDVKVEPLELDDGSNPGDDEEREVLEDNPGDPTRQELFDAIDGLNVDEQIELVAMTWLGRGDYEASEWKQALAAAREAHNARTAAYLIGTPNLGDELEEGMAALGLSCEEVEMNHL</sequence>
<accession>A0A5J6MYR2</accession>